<dbReference type="InterPro" id="IPR005631">
    <property type="entry name" value="SDH"/>
</dbReference>
<dbReference type="EMBL" id="AMRV01000001">
    <property type="protein sequence ID" value="EMD84296.1"/>
    <property type="molecule type" value="Genomic_DNA"/>
</dbReference>
<dbReference type="Pfam" id="PF03937">
    <property type="entry name" value="Sdh5"/>
    <property type="match status" value="1"/>
</dbReference>
<dbReference type="PANTHER" id="PTHR12469:SF2">
    <property type="entry name" value="SUCCINATE DEHYDROGENASE ASSEMBLY FACTOR 2, MITOCHONDRIAL"/>
    <property type="match status" value="1"/>
</dbReference>
<proteinExistence type="inferred from homology"/>
<dbReference type="Gene3D" id="1.10.150.250">
    <property type="entry name" value="Flavinator of succinate dehydrogenase"/>
    <property type="match status" value="1"/>
</dbReference>
<comment type="similarity">
    <text evidence="1">Belongs to the SdhE FAD assembly factor family.</text>
</comment>
<dbReference type="OrthoDB" id="9807264at2"/>
<name>M2TR86_9SPHN</name>
<keyword evidence="3" id="KW-0143">Chaperone</keyword>
<gene>
    <name evidence="4" type="ORF">C725_0226</name>
</gene>
<protein>
    <recommendedName>
        <fullName evidence="2">FAD assembly factor SdhE</fullName>
    </recommendedName>
</protein>
<dbReference type="Proteomes" id="UP000011717">
    <property type="component" value="Unassembled WGS sequence"/>
</dbReference>
<dbReference type="InterPro" id="IPR036714">
    <property type="entry name" value="SDH_sf"/>
</dbReference>
<evidence type="ECO:0000313" key="4">
    <source>
        <dbReference type="EMBL" id="EMD84296.1"/>
    </source>
</evidence>
<evidence type="ECO:0000313" key="5">
    <source>
        <dbReference type="Proteomes" id="UP000011717"/>
    </source>
</evidence>
<dbReference type="RefSeq" id="WP_008599613.1">
    <property type="nucleotide sequence ID" value="NZ_AMRV01000001.1"/>
</dbReference>
<accession>M2TR86</accession>
<evidence type="ECO:0000256" key="3">
    <source>
        <dbReference type="ARBA" id="ARBA00023186"/>
    </source>
</evidence>
<sequence length="97" mass="11322">MTNTPASNDEDPLAARRRRLRFRAWHRGTKEADILIGGFCDRHVNDWDEDAILWYETLLEENDVDIMAWAIGTAPVPDRFAGETMRDMQRLDYLKTP</sequence>
<dbReference type="AlphaFoldDB" id="M2TR86"/>
<evidence type="ECO:0000256" key="2">
    <source>
        <dbReference type="ARBA" id="ARBA00019418"/>
    </source>
</evidence>
<dbReference type="GO" id="GO:0006099">
    <property type="term" value="P:tricarboxylic acid cycle"/>
    <property type="evidence" value="ECO:0007669"/>
    <property type="project" value="TreeGrafter"/>
</dbReference>
<dbReference type="PANTHER" id="PTHR12469">
    <property type="entry name" value="PROTEIN EMI5 HOMOLOG, MITOCHONDRIAL"/>
    <property type="match status" value="1"/>
</dbReference>
<keyword evidence="5" id="KW-1185">Reference proteome</keyword>
<comment type="caution">
    <text evidence="4">The sequence shown here is derived from an EMBL/GenBank/DDBJ whole genome shotgun (WGS) entry which is preliminary data.</text>
</comment>
<organism evidence="4 5">
    <name type="scientific">Pacificimonas flava</name>
    <dbReference type="NCBI Taxonomy" id="1234595"/>
    <lineage>
        <taxon>Bacteria</taxon>
        <taxon>Pseudomonadati</taxon>
        <taxon>Pseudomonadota</taxon>
        <taxon>Alphaproteobacteria</taxon>
        <taxon>Sphingomonadales</taxon>
        <taxon>Sphingosinicellaceae</taxon>
        <taxon>Pacificimonas</taxon>
    </lineage>
</organism>
<evidence type="ECO:0000256" key="1">
    <source>
        <dbReference type="ARBA" id="ARBA00008571"/>
    </source>
</evidence>
<reference evidence="4 5" key="1">
    <citation type="journal article" date="2013" name="Genome Announc.">
        <title>Draft Genome Sequence of Strain JLT2015T, Belonging to the Family Sphingomonadaceae of the Alphaproteobacteria.</title>
        <authorList>
            <person name="Tang K."/>
            <person name="Liu K."/>
            <person name="Li S."/>
            <person name="Jiao N."/>
        </authorList>
    </citation>
    <scope>NUCLEOTIDE SEQUENCE [LARGE SCALE GENOMIC DNA]</scope>
    <source>
        <strain evidence="4 5">JLT2015</strain>
    </source>
</reference>
<dbReference type="SUPFAM" id="SSF109910">
    <property type="entry name" value="YgfY-like"/>
    <property type="match status" value="1"/>
</dbReference>